<reference evidence="3" key="1">
    <citation type="submission" date="2021-01" db="EMBL/GenBank/DDBJ databases">
        <title>Whole genome shotgun sequence of Planobispora takensis NBRC 109077.</title>
        <authorList>
            <person name="Komaki H."/>
            <person name="Tamura T."/>
        </authorList>
    </citation>
    <scope>NUCLEOTIDE SEQUENCE</scope>
    <source>
        <strain evidence="3">NBRC 109077</strain>
    </source>
</reference>
<name>A0A8J3SZ09_9ACTN</name>
<accession>A0A8J3SZ09</accession>
<dbReference type="Pfam" id="PF02517">
    <property type="entry name" value="Rce1-like"/>
    <property type="match status" value="1"/>
</dbReference>
<evidence type="ECO:0000256" key="1">
    <source>
        <dbReference type="SAM" id="MobiDB-lite"/>
    </source>
</evidence>
<dbReference type="AlphaFoldDB" id="A0A8J3SZ09"/>
<feature type="domain" description="CAAX prenyl protease 2/Lysostaphin resistance protein A-like" evidence="2">
    <location>
        <begin position="169"/>
        <end position="306"/>
    </location>
</feature>
<keyword evidence="4" id="KW-1185">Reference proteome</keyword>
<dbReference type="InterPro" id="IPR003675">
    <property type="entry name" value="Rce1/LyrA-like_dom"/>
</dbReference>
<feature type="region of interest" description="Disordered" evidence="1">
    <location>
        <begin position="231"/>
        <end position="260"/>
    </location>
</feature>
<feature type="compositionally biased region" description="Basic and acidic residues" evidence="1">
    <location>
        <begin position="237"/>
        <end position="260"/>
    </location>
</feature>
<evidence type="ECO:0000313" key="3">
    <source>
        <dbReference type="EMBL" id="GII03284.1"/>
    </source>
</evidence>
<gene>
    <name evidence="3" type="ORF">Pta02_52920</name>
</gene>
<comment type="caution">
    <text evidence="3">The sequence shown here is derived from an EMBL/GenBank/DDBJ whole genome shotgun (WGS) entry which is preliminary data.</text>
</comment>
<dbReference type="Proteomes" id="UP000634476">
    <property type="component" value="Unassembled WGS sequence"/>
</dbReference>
<organism evidence="3 4">
    <name type="scientific">Planobispora takensis</name>
    <dbReference type="NCBI Taxonomy" id="1367882"/>
    <lineage>
        <taxon>Bacteria</taxon>
        <taxon>Bacillati</taxon>
        <taxon>Actinomycetota</taxon>
        <taxon>Actinomycetes</taxon>
        <taxon>Streptosporangiales</taxon>
        <taxon>Streptosporangiaceae</taxon>
        <taxon>Planobispora</taxon>
    </lineage>
</organism>
<sequence>MASQGGGMNRLTAAVRALPGGAARLAATVRNSPGGAALLAAVTRPSPTATSASRTSASRASAKTLAGVVGVMVAANVLNNRVAPRLAPATSAAATGAMLAMARGSGLSWPELGFRDGARGLKVGGALAAAVAGVYGVGIAIPATRRFFRDERALALSWPRVLEEALVQVPFGTVLLEEVGFRGVLYGLLARSHGTLTATGVSSALFGLWHILPAIDMSRANPALAHVMEMEEPPEGAGEHPAGEPGERPEAAGERRAGERAMEPAEVARVVAGSVVFTALAGILFCELRRHHGLVAPSGLHIATNSLGYLFAKIAPKDP</sequence>
<dbReference type="GO" id="GO:0004175">
    <property type="term" value="F:endopeptidase activity"/>
    <property type="evidence" value="ECO:0007669"/>
    <property type="project" value="UniProtKB-ARBA"/>
</dbReference>
<dbReference type="EMBL" id="BOOK01000037">
    <property type="protein sequence ID" value="GII03284.1"/>
    <property type="molecule type" value="Genomic_DNA"/>
</dbReference>
<evidence type="ECO:0000259" key="2">
    <source>
        <dbReference type="Pfam" id="PF02517"/>
    </source>
</evidence>
<protein>
    <recommendedName>
        <fullName evidence="2">CAAX prenyl protease 2/Lysostaphin resistance protein A-like domain-containing protein</fullName>
    </recommendedName>
</protein>
<proteinExistence type="predicted"/>
<evidence type="ECO:0000313" key="4">
    <source>
        <dbReference type="Proteomes" id="UP000634476"/>
    </source>
</evidence>
<dbReference type="GO" id="GO:0080120">
    <property type="term" value="P:CAAX-box protein maturation"/>
    <property type="evidence" value="ECO:0007669"/>
    <property type="project" value="UniProtKB-ARBA"/>
</dbReference>